<evidence type="ECO:0000259" key="1">
    <source>
        <dbReference type="PROSITE" id="PS51832"/>
    </source>
</evidence>
<dbReference type="GO" id="GO:0016787">
    <property type="term" value="F:hydrolase activity"/>
    <property type="evidence" value="ECO:0007669"/>
    <property type="project" value="UniProtKB-KW"/>
</dbReference>
<feature type="domain" description="HD-GYP" evidence="1">
    <location>
        <begin position="102"/>
        <end position="303"/>
    </location>
</feature>
<dbReference type="InParanoid" id="B2A7J5"/>
<keyword evidence="2" id="KW-0378">Hydrolase</keyword>
<dbReference type="SUPFAM" id="SSF109604">
    <property type="entry name" value="HD-domain/PDEase-like"/>
    <property type="match status" value="1"/>
</dbReference>
<proteinExistence type="predicted"/>
<dbReference type="AlphaFoldDB" id="B2A7J5"/>
<dbReference type="PROSITE" id="PS51832">
    <property type="entry name" value="HD_GYP"/>
    <property type="match status" value="1"/>
</dbReference>
<dbReference type="Pfam" id="PF13487">
    <property type="entry name" value="HD_5"/>
    <property type="match status" value="1"/>
</dbReference>
<dbReference type="InterPro" id="IPR003607">
    <property type="entry name" value="HD/PDEase_dom"/>
</dbReference>
<gene>
    <name evidence="2" type="ordered locus">Nther_2138</name>
</gene>
<evidence type="ECO:0000313" key="3">
    <source>
        <dbReference type="Proteomes" id="UP000001683"/>
    </source>
</evidence>
<dbReference type="Proteomes" id="UP000001683">
    <property type="component" value="Chromosome"/>
</dbReference>
<keyword evidence="3" id="KW-1185">Reference proteome</keyword>
<dbReference type="EMBL" id="CP001034">
    <property type="protein sequence ID" value="ACB85704.1"/>
    <property type="molecule type" value="Genomic_DNA"/>
</dbReference>
<dbReference type="Gene3D" id="1.10.3210.10">
    <property type="entry name" value="Hypothetical protein af1432"/>
    <property type="match status" value="1"/>
</dbReference>
<dbReference type="PANTHER" id="PTHR43155">
    <property type="entry name" value="CYCLIC DI-GMP PHOSPHODIESTERASE PA4108-RELATED"/>
    <property type="match status" value="1"/>
</dbReference>
<name>B2A7J5_NATTJ</name>
<dbReference type="PANTHER" id="PTHR43155:SF2">
    <property type="entry name" value="CYCLIC DI-GMP PHOSPHODIESTERASE PA4108"/>
    <property type="match status" value="1"/>
</dbReference>
<dbReference type="HOGENOM" id="CLU_000445_92_1_9"/>
<organism evidence="2 3">
    <name type="scientific">Natranaerobius thermophilus (strain ATCC BAA-1301 / DSM 18059 / JW/NM-WN-LF)</name>
    <dbReference type="NCBI Taxonomy" id="457570"/>
    <lineage>
        <taxon>Bacteria</taxon>
        <taxon>Bacillati</taxon>
        <taxon>Bacillota</taxon>
        <taxon>Clostridia</taxon>
        <taxon>Natranaerobiales</taxon>
        <taxon>Natranaerobiaceae</taxon>
        <taxon>Natranaerobius</taxon>
    </lineage>
</organism>
<dbReference type="CDD" id="cd00077">
    <property type="entry name" value="HDc"/>
    <property type="match status" value="1"/>
</dbReference>
<dbReference type="STRING" id="457570.Nther_2138"/>
<dbReference type="KEGG" id="nth:Nther_2138"/>
<reference evidence="2 3" key="1">
    <citation type="submission" date="2008-04" db="EMBL/GenBank/DDBJ databases">
        <title>Complete sequence of chromosome of Natranaerobius thermophilus JW/NM-WN-LF.</title>
        <authorList>
            <consortium name="US DOE Joint Genome Institute"/>
            <person name="Copeland A."/>
            <person name="Lucas S."/>
            <person name="Lapidus A."/>
            <person name="Glavina del Rio T."/>
            <person name="Dalin E."/>
            <person name="Tice H."/>
            <person name="Bruce D."/>
            <person name="Goodwin L."/>
            <person name="Pitluck S."/>
            <person name="Chertkov O."/>
            <person name="Brettin T."/>
            <person name="Detter J.C."/>
            <person name="Han C."/>
            <person name="Kuske C.R."/>
            <person name="Schmutz J."/>
            <person name="Larimer F."/>
            <person name="Land M."/>
            <person name="Hauser L."/>
            <person name="Kyrpides N."/>
            <person name="Lykidis A."/>
            <person name="Mesbah N.M."/>
            <person name="Wiegel J."/>
        </authorList>
    </citation>
    <scope>NUCLEOTIDE SEQUENCE [LARGE SCALE GENOMIC DNA]</scope>
    <source>
        <strain evidence="3">ATCC BAA-1301 / DSM 18059 / JW/NM-WN-LF</strain>
    </source>
</reference>
<accession>B2A7J5</accession>
<evidence type="ECO:0000313" key="2">
    <source>
        <dbReference type="EMBL" id="ACB85704.1"/>
    </source>
</evidence>
<dbReference type="InterPro" id="IPR037522">
    <property type="entry name" value="HD_GYP_dom"/>
</dbReference>
<dbReference type="SMART" id="SM00471">
    <property type="entry name" value="HDc"/>
    <property type="match status" value="1"/>
</dbReference>
<dbReference type="eggNOG" id="COG2206">
    <property type="taxonomic scope" value="Bacteria"/>
</dbReference>
<dbReference type="RefSeq" id="WP_012448559.1">
    <property type="nucleotide sequence ID" value="NC_010718.1"/>
</dbReference>
<protein>
    <submittedName>
        <fullName evidence="2">Metal dependent phosphohydrolase</fullName>
    </submittedName>
</protein>
<dbReference type="OrthoDB" id="9804747at2"/>
<reference evidence="2 3" key="2">
    <citation type="journal article" date="2011" name="J. Bacteriol.">
        <title>Complete genome sequence of the anaerobic, halophilic alkalithermophile Natranaerobius thermophilus JW/NM-WN-LF.</title>
        <authorList>
            <person name="Zhao B."/>
            <person name="Mesbah N.M."/>
            <person name="Dalin E."/>
            <person name="Goodwin L."/>
            <person name="Nolan M."/>
            <person name="Pitluck S."/>
            <person name="Chertkov O."/>
            <person name="Brettin T.S."/>
            <person name="Han J."/>
            <person name="Larimer F.W."/>
            <person name="Land M.L."/>
            <person name="Hauser L."/>
            <person name="Kyrpides N."/>
            <person name="Wiegel J."/>
        </authorList>
    </citation>
    <scope>NUCLEOTIDE SEQUENCE [LARGE SCALE GENOMIC DNA]</scope>
    <source>
        <strain evidence="3">ATCC BAA-1301 / DSM 18059 / JW/NM-WN-LF</strain>
    </source>
</reference>
<sequence length="369" mass="41922">MRRVHVEDIENGMVLARPVYSSNGTRLLQEGATLKEKYIPKIKELGYNAVYIQDELLEDVEVNDLINEELKREAVEEIKDTFKKVDNKVSLENQVDDIKSVLNKIMEDVLDRKNSIVDIIDMKMYNEYLFHHSVNVAILSMIVGMSMGFNSYDLYKLGLGALLHDVGKLEISNDILNKEGKLTEEEYEQVKTHSQQGYEKLKDQEQIPSTAKIVILQHHERYNGEGYPNGKAGEDIHVFSRIVSVVDVFDALISDRPYRKGVVPSEAMEYILGGAGSLFDKRVVGHFFKKVAAFPVGSEVVLNDGRQGLVIENFESYSLRPRVRIIKEKGQDIQPYDIDLRETKYNKVTIVKVAEGEAEQSNFSQEATG</sequence>